<dbReference type="PANTHER" id="PTHR43124">
    <property type="entry name" value="PURINE EFFLUX PUMP PBUE"/>
    <property type="match status" value="1"/>
</dbReference>
<feature type="transmembrane region" description="Helical" evidence="6">
    <location>
        <begin position="136"/>
        <end position="155"/>
    </location>
</feature>
<reference evidence="8" key="2">
    <citation type="submission" date="2020-09" db="EMBL/GenBank/DDBJ databases">
        <authorList>
            <person name="Sun Q."/>
            <person name="Zhou Y."/>
        </authorList>
    </citation>
    <scope>NUCLEOTIDE SEQUENCE</scope>
    <source>
        <strain evidence="8">CGMCC 1.15478</strain>
    </source>
</reference>
<protein>
    <recommendedName>
        <fullName evidence="7">Major facilitator superfamily (MFS) profile domain-containing protein</fullName>
    </recommendedName>
</protein>
<comment type="subcellular location">
    <subcellularLocation>
        <location evidence="1">Cell membrane</location>
        <topology evidence="1">Multi-pass membrane protein</topology>
    </subcellularLocation>
</comment>
<keyword evidence="5 6" id="KW-0472">Membrane</keyword>
<evidence type="ECO:0000256" key="6">
    <source>
        <dbReference type="SAM" id="Phobius"/>
    </source>
</evidence>
<feature type="transmembrane region" description="Helical" evidence="6">
    <location>
        <begin position="50"/>
        <end position="70"/>
    </location>
</feature>
<proteinExistence type="predicted"/>
<dbReference type="InterPro" id="IPR050189">
    <property type="entry name" value="MFS_Efflux_Transporters"/>
</dbReference>
<dbReference type="EMBL" id="BMJH01000001">
    <property type="protein sequence ID" value="GGC54407.1"/>
    <property type="molecule type" value="Genomic_DNA"/>
</dbReference>
<evidence type="ECO:0000313" key="8">
    <source>
        <dbReference type="EMBL" id="GGC54407.1"/>
    </source>
</evidence>
<feature type="transmembrane region" description="Helical" evidence="6">
    <location>
        <begin position="230"/>
        <end position="250"/>
    </location>
</feature>
<feature type="transmembrane region" description="Helical" evidence="6">
    <location>
        <begin position="20"/>
        <end position="44"/>
    </location>
</feature>
<dbReference type="Gene3D" id="1.20.1720.10">
    <property type="entry name" value="Multidrug resistance protein D"/>
    <property type="match status" value="1"/>
</dbReference>
<name>A0A916X8D1_9ACTN</name>
<dbReference type="PROSITE" id="PS50850">
    <property type="entry name" value="MFS"/>
    <property type="match status" value="1"/>
</dbReference>
<evidence type="ECO:0000256" key="5">
    <source>
        <dbReference type="ARBA" id="ARBA00023136"/>
    </source>
</evidence>
<keyword evidence="9" id="KW-1185">Reference proteome</keyword>
<feature type="transmembrane region" description="Helical" evidence="6">
    <location>
        <begin position="199"/>
        <end position="218"/>
    </location>
</feature>
<comment type="caution">
    <text evidence="8">The sequence shown here is derived from an EMBL/GenBank/DDBJ whole genome shotgun (WGS) entry which is preliminary data.</text>
</comment>
<accession>A0A916X8D1</accession>
<evidence type="ECO:0000259" key="7">
    <source>
        <dbReference type="PROSITE" id="PS50850"/>
    </source>
</evidence>
<dbReference type="AlphaFoldDB" id="A0A916X8D1"/>
<gene>
    <name evidence="8" type="ORF">GCM10011410_03470</name>
</gene>
<evidence type="ECO:0000256" key="3">
    <source>
        <dbReference type="ARBA" id="ARBA00022692"/>
    </source>
</evidence>
<dbReference type="GO" id="GO:0005886">
    <property type="term" value="C:plasma membrane"/>
    <property type="evidence" value="ECO:0007669"/>
    <property type="project" value="UniProtKB-SubCell"/>
</dbReference>
<feature type="domain" description="Major facilitator superfamily (MFS) profile" evidence="7">
    <location>
        <begin position="1"/>
        <end position="280"/>
    </location>
</feature>
<dbReference type="Pfam" id="PF07690">
    <property type="entry name" value="MFS_1"/>
    <property type="match status" value="1"/>
</dbReference>
<keyword evidence="2" id="KW-1003">Cell membrane</keyword>
<feature type="transmembrane region" description="Helical" evidence="6">
    <location>
        <begin position="100"/>
        <end position="124"/>
    </location>
</feature>
<dbReference type="InterPro" id="IPR020846">
    <property type="entry name" value="MFS_dom"/>
</dbReference>
<dbReference type="PANTHER" id="PTHR43124:SF3">
    <property type="entry name" value="CHLORAMPHENICOL EFFLUX PUMP RV0191"/>
    <property type="match status" value="1"/>
</dbReference>
<reference evidence="8" key="1">
    <citation type="journal article" date="2014" name="Int. J. Syst. Evol. Microbiol.">
        <title>Complete genome sequence of Corynebacterium casei LMG S-19264T (=DSM 44701T), isolated from a smear-ripened cheese.</title>
        <authorList>
            <consortium name="US DOE Joint Genome Institute (JGI-PGF)"/>
            <person name="Walter F."/>
            <person name="Albersmeier A."/>
            <person name="Kalinowski J."/>
            <person name="Ruckert C."/>
        </authorList>
    </citation>
    <scope>NUCLEOTIDE SEQUENCE</scope>
    <source>
        <strain evidence="8">CGMCC 1.15478</strain>
    </source>
</reference>
<evidence type="ECO:0000256" key="2">
    <source>
        <dbReference type="ARBA" id="ARBA00022475"/>
    </source>
</evidence>
<dbReference type="GO" id="GO:0022857">
    <property type="term" value="F:transmembrane transporter activity"/>
    <property type="evidence" value="ECO:0007669"/>
    <property type="project" value="InterPro"/>
</dbReference>
<evidence type="ECO:0000256" key="1">
    <source>
        <dbReference type="ARBA" id="ARBA00004651"/>
    </source>
</evidence>
<keyword evidence="4 6" id="KW-1133">Transmembrane helix</keyword>
<dbReference type="InterPro" id="IPR011701">
    <property type="entry name" value="MFS"/>
</dbReference>
<organism evidence="8 9">
    <name type="scientific">Hoyosella rhizosphaerae</name>
    <dbReference type="NCBI Taxonomy" id="1755582"/>
    <lineage>
        <taxon>Bacteria</taxon>
        <taxon>Bacillati</taxon>
        <taxon>Actinomycetota</taxon>
        <taxon>Actinomycetes</taxon>
        <taxon>Mycobacteriales</taxon>
        <taxon>Hoyosellaceae</taxon>
        <taxon>Hoyosella</taxon>
    </lineage>
</organism>
<feature type="transmembrane region" description="Helical" evidence="6">
    <location>
        <begin position="167"/>
        <end position="193"/>
    </location>
</feature>
<dbReference type="SUPFAM" id="SSF103473">
    <property type="entry name" value="MFS general substrate transporter"/>
    <property type="match status" value="1"/>
</dbReference>
<evidence type="ECO:0000256" key="4">
    <source>
        <dbReference type="ARBA" id="ARBA00022989"/>
    </source>
</evidence>
<dbReference type="InterPro" id="IPR036259">
    <property type="entry name" value="MFS_trans_sf"/>
</dbReference>
<keyword evidence="3 6" id="KW-0812">Transmembrane</keyword>
<sequence length="292" mass="29915">MVVALAIVRDLFSGTAAATVLSRLMLVMGAAPIFAPTIGGAILVAGSWRWVFAALAIMGVLLLILAVTSLKETLPPERRRQAELIPILKTYGTLLRDRQFVVLAFVAATGMSALFAYIAGASFVLQDGYGLNEQQFAIIFGIGGIAIIGASQLNVPLLSRYSPRQIVLAGLTSATAAGTIMLILATTGIGGLIGFLIPLWFVLASVGFVLPNAPALALSRHGEAAGTAAALLGAAQFGLGALVAPVVGILGNTATAMALTMTTGSLIGLIALTAVMASARRKTTASDVRVQT</sequence>
<feature type="transmembrane region" description="Helical" evidence="6">
    <location>
        <begin position="256"/>
        <end position="279"/>
    </location>
</feature>
<evidence type="ECO:0000313" key="9">
    <source>
        <dbReference type="Proteomes" id="UP000641514"/>
    </source>
</evidence>
<dbReference type="Proteomes" id="UP000641514">
    <property type="component" value="Unassembled WGS sequence"/>
</dbReference>